<keyword evidence="3 7" id="KW-0418">Kinase</keyword>
<dbReference type="Pfam" id="PF07714">
    <property type="entry name" value="PK_Tyr_Ser-Thr"/>
    <property type="match status" value="1"/>
</dbReference>
<dbReference type="InterPro" id="IPR000719">
    <property type="entry name" value="Prot_kinase_dom"/>
</dbReference>
<dbReference type="PRINTS" id="PR00109">
    <property type="entry name" value="TYRKINASE"/>
</dbReference>
<keyword evidence="1" id="KW-0808">Transferase</keyword>
<keyword evidence="4" id="KW-0067">ATP-binding</keyword>
<evidence type="ECO:0000256" key="1">
    <source>
        <dbReference type="ARBA" id="ARBA00022679"/>
    </source>
</evidence>
<dbReference type="InterPro" id="IPR011009">
    <property type="entry name" value="Kinase-like_dom_sf"/>
</dbReference>
<dbReference type="PANTHER" id="PTHR44329">
    <property type="entry name" value="SERINE/THREONINE-PROTEIN KINASE TNNI3K-RELATED"/>
    <property type="match status" value="1"/>
</dbReference>
<evidence type="ECO:0000256" key="4">
    <source>
        <dbReference type="ARBA" id="ARBA00022840"/>
    </source>
</evidence>
<evidence type="ECO:0000259" key="6">
    <source>
        <dbReference type="PROSITE" id="PS50011"/>
    </source>
</evidence>
<dbReference type="SUPFAM" id="SSF56112">
    <property type="entry name" value="Protein kinase-like (PK-like)"/>
    <property type="match status" value="1"/>
</dbReference>
<dbReference type="GO" id="GO:0004674">
    <property type="term" value="F:protein serine/threonine kinase activity"/>
    <property type="evidence" value="ECO:0007669"/>
    <property type="project" value="TreeGrafter"/>
</dbReference>
<keyword evidence="2" id="KW-0547">Nucleotide-binding</keyword>
<dbReference type="AlphaFoldDB" id="A0AA39NXF8"/>
<dbReference type="GO" id="GO:0005524">
    <property type="term" value="F:ATP binding"/>
    <property type="evidence" value="ECO:0007669"/>
    <property type="project" value="UniProtKB-KW"/>
</dbReference>
<evidence type="ECO:0000313" key="7">
    <source>
        <dbReference type="EMBL" id="KAK0473643.1"/>
    </source>
</evidence>
<evidence type="ECO:0000313" key="8">
    <source>
        <dbReference type="Proteomes" id="UP001175227"/>
    </source>
</evidence>
<evidence type="ECO:0000256" key="3">
    <source>
        <dbReference type="ARBA" id="ARBA00022777"/>
    </source>
</evidence>
<gene>
    <name evidence="7" type="ORF">IW261DRAFT_686170</name>
</gene>
<organism evidence="7 8">
    <name type="scientific">Armillaria novae-zelandiae</name>
    <dbReference type="NCBI Taxonomy" id="153914"/>
    <lineage>
        <taxon>Eukaryota</taxon>
        <taxon>Fungi</taxon>
        <taxon>Dikarya</taxon>
        <taxon>Basidiomycota</taxon>
        <taxon>Agaricomycotina</taxon>
        <taxon>Agaricomycetes</taxon>
        <taxon>Agaricomycetidae</taxon>
        <taxon>Agaricales</taxon>
        <taxon>Marasmiineae</taxon>
        <taxon>Physalacriaceae</taxon>
        <taxon>Armillaria</taxon>
    </lineage>
</organism>
<name>A0AA39NXF8_9AGAR</name>
<accession>A0AA39NXF8</accession>
<protein>
    <submittedName>
        <fullName evidence="7">Kinase-like domain-containing protein</fullName>
    </submittedName>
</protein>
<dbReference type="EMBL" id="JAUEPR010000032">
    <property type="protein sequence ID" value="KAK0473643.1"/>
    <property type="molecule type" value="Genomic_DNA"/>
</dbReference>
<feature type="compositionally biased region" description="Polar residues" evidence="5">
    <location>
        <begin position="23"/>
        <end position="33"/>
    </location>
</feature>
<dbReference type="PROSITE" id="PS00108">
    <property type="entry name" value="PROTEIN_KINASE_ST"/>
    <property type="match status" value="1"/>
</dbReference>
<sequence>MEYRNSVDFGPTSLEVGQDTRKANISTPSSAGDESQRDEAIVVALLDVYRRDPGPWHVIDTTTSKMAKQVVTALSKLGDQLSDVTAKQAQSTLDFLQDLLDIQGLPLSYKHTFLKTSLKLSRMYDCVPRCIMLRGFKKKGDYPFALGQFGDLWRGEVGGMEVAVKQARIFTNDNDIKEVLRKIRREAIIWGQCDHPNVLPFYGIYRDSAPSSYCLVSPFMVNGSLRQYLSNTTNPDRHRLGLDITRGMDYLHKMTIVHGDLKGDNILISDDHRAVIADFGISFVMGATTFGTSSSSQKGGTVRWQAPEVLNASPNSFSADVYSLACVYFEVFDGAMPWSDLTDGAVIMKVYFQKKHLPHPRFLSENDLWWELMVQCWAYEPSVRPTLRYLMESLHATDDTLTSLMKWDRSILTRLRDPLVQGKLVVPSGLPSFLIVEGVSHMPDLDPTSVAGLEQAVAHKGSLEPRRVE</sequence>
<dbReference type="Proteomes" id="UP001175227">
    <property type="component" value="Unassembled WGS sequence"/>
</dbReference>
<feature type="region of interest" description="Disordered" evidence="5">
    <location>
        <begin position="1"/>
        <end position="36"/>
    </location>
</feature>
<feature type="domain" description="Protein kinase" evidence="6">
    <location>
        <begin position="138"/>
        <end position="398"/>
    </location>
</feature>
<reference evidence="7" key="1">
    <citation type="submission" date="2023-06" db="EMBL/GenBank/DDBJ databases">
        <authorList>
            <consortium name="Lawrence Berkeley National Laboratory"/>
            <person name="Ahrendt S."/>
            <person name="Sahu N."/>
            <person name="Indic B."/>
            <person name="Wong-Bajracharya J."/>
            <person name="Merenyi Z."/>
            <person name="Ke H.-M."/>
            <person name="Monk M."/>
            <person name="Kocsube S."/>
            <person name="Drula E."/>
            <person name="Lipzen A."/>
            <person name="Balint B."/>
            <person name="Henrissat B."/>
            <person name="Andreopoulos B."/>
            <person name="Martin F.M."/>
            <person name="Harder C.B."/>
            <person name="Rigling D."/>
            <person name="Ford K.L."/>
            <person name="Foster G.D."/>
            <person name="Pangilinan J."/>
            <person name="Papanicolaou A."/>
            <person name="Barry K."/>
            <person name="LaButti K."/>
            <person name="Viragh M."/>
            <person name="Koriabine M."/>
            <person name="Yan M."/>
            <person name="Riley R."/>
            <person name="Champramary S."/>
            <person name="Plett K.L."/>
            <person name="Tsai I.J."/>
            <person name="Slot J."/>
            <person name="Sipos G."/>
            <person name="Plett J."/>
            <person name="Nagy L.G."/>
            <person name="Grigoriev I.V."/>
        </authorList>
    </citation>
    <scope>NUCLEOTIDE SEQUENCE</scope>
    <source>
        <strain evidence="7">ICMP 16352</strain>
    </source>
</reference>
<dbReference type="InterPro" id="IPR051681">
    <property type="entry name" value="Ser/Thr_Kinases-Pseudokinases"/>
</dbReference>
<dbReference type="PROSITE" id="PS50011">
    <property type="entry name" value="PROTEIN_KINASE_DOM"/>
    <property type="match status" value="1"/>
</dbReference>
<dbReference type="InterPro" id="IPR001245">
    <property type="entry name" value="Ser-Thr/Tyr_kinase_cat_dom"/>
</dbReference>
<dbReference type="PANTHER" id="PTHR44329:SF288">
    <property type="entry name" value="MITOGEN-ACTIVATED PROTEIN KINASE KINASE KINASE 20"/>
    <property type="match status" value="1"/>
</dbReference>
<dbReference type="SMART" id="SM00220">
    <property type="entry name" value="S_TKc"/>
    <property type="match status" value="1"/>
</dbReference>
<dbReference type="InterPro" id="IPR008271">
    <property type="entry name" value="Ser/Thr_kinase_AS"/>
</dbReference>
<dbReference type="Gene3D" id="1.10.510.10">
    <property type="entry name" value="Transferase(Phosphotransferase) domain 1"/>
    <property type="match status" value="1"/>
</dbReference>
<evidence type="ECO:0000256" key="5">
    <source>
        <dbReference type="SAM" id="MobiDB-lite"/>
    </source>
</evidence>
<proteinExistence type="predicted"/>
<comment type="caution">
    <text evidence="7">The sequence shown here is derived from an EMBL/GenBank/DDBJ whole genome shotgun (WGS) entry which is preliminary data.</text>
</comment>
<evidence type="ECO:0000256" key="2">
    <source>
        <dbReference type="ARBA" id="ARBA00022741"/>
    </source>
</evidence>
<keyword evidence="8" id="KW-1185">Reference proteome</keyword>